<keyword evidence="2 4" id="KW-0324">Glycolysis</keyword>
<dbReference type="PANTHER" id="PTHR11931">
    <property type="entry name" value="PHOSPHOGLYCERATE MUTASE"/>
    <property type="match status" value="1"/>
</dbReference>
<reference evidence="9 10" key="1">
    <citation type="submission" date="2019-09" db="EMBL/GenBank/DDBJ databases">
        <title>Complete Genome Sequence of Lactobacillus nenjiangensis SH-Y15, isolated from sauerkraut.</title>
        <authorList>
            <person name="Yang H."/>
        </authorList>
    </citation>
    <scope>NUCLEOTIDE SEQUENCE [LARGE SCALE GENOMIC DNA]</scope>
    <source>
        <strain evidence="9 10">SH-Y15</strain>
    </source>
</reference>
<keyword evidence="4" id="KW-0312">Gluconeogenesis</keyword>
<feature type="binding site" evidence="4 6">
    <location>
        <position position="98"/>
    </location>
    <ligand>
        <name>substrate</name>
    </ligand>
</feature>
<dbReference type="InterPro" id="IPR005952">
    <property type="entry name" value="Phosphogly_mut1"/>
</dbReference>
<sequence>MVKLVITRHGESQANRDNVYTGWSDVPLTAKGIKQAQMAAQRIKNLNIHFSDVHTSMLQRAITTANLICDEIDQSYLPIHKTWRLNERHYGALRGMNKDDSKQQFGVEQVAKWRRGYSEVPPQLSKRDHERRYDRLGVQIPLSESLKMTQERLLPYWNDVIAGQLIDGQNQLIVAHGSSLRALIKYLDQIPDDQINLVEVPNGQPIVYELDSKLNVIEKQILE</sequence>
<comment type="catalytic activity">
    <reaction evidence="4 8">
        <text>(2R)-2-phosphoglycerate = (2R)-3-phosphoglycerate</text>
        <dbReference type="Rhea" id="RHEA:15901"/>
        <dbReference type="ChEBI" id="CHEBI:58272"/>
        <dbReference type="ChEBI" id="CHEBI:58289"/>
        <dbReference type="EC" id="5.4.2.11"/>
    </reaction>
</comment>
<accession>A0A5P1X6Z0</accession>
<organism evidence="9 10">
    <name type="scientific">Paucilactobacillus nenjiangensis</name>
    <dbReference type="NCBI Taxonomy" id="1296540"/>
    <lineage>
        <taxon>Bacteria</taxon>
        <taxon>Bacillati</taxon>
        <taxon>Bacillota</taxon>
        <taxon>Bacilli</taxon>
        <taxon>Lactobacillales</taxon>
        <taxon>Lactobacillaceae</taxon>
        <taxon>Paucilactobacillus</taxon>
    </lineage>
</organism>
<protein>
    <recommendedName>
        <fullName evidence="4 8">2,3-bisphosphoglycerate-dependent phosphoglycerate mutase</fullName>
        <shortName evidence="4">BPG-dependent PGAM</shortName>
        <shortName evidence="4">PGAM</shortName>
        <shortName evidence="4">Phosphoglyceromutase</shortName>
        <shortName evidence="4">dPGM</shortName>
        <ecNumber evidence="4 8">5.4.2.11</ecNumber>
    </recommendedName>
</protein>
<dbReference type="InterPro" id="IPR029033">
    <property type="entry name" value="His_PPase_superfam"/>
</dbReference>
<dbReference type="HAMAP" id="MF_01039">
    <property type="entry name" value="PGAM_GpmA"/>
    <property type="match status" value="1"/>
</dbReference>
<comment type="similarity">
    <text evidence="1 4">Belongs to the phosphoglycerate mutase family. BPG-dependent PGAM subfamily.</text>
</comment>
<feature type="active site" description="Proton donor/acceptor" evidence="4 5">
    <location>
        <position position="87"/>
    </location>
</feature>
<dbReference type="EC" id="5.4.2.11" evidence="4 8"/>
<evidence type="ECO:0000313" key="9">
    <source>
        <dbReference type="EMBL" id="QER68038.1"/>
    </source>
</evidence>
<comment type="pathway">
    <text evidence="4 8">Carbohydrate degradation; glycolysis; pyruvate from D-glyceraldehyde 3-phosphate: step 3/5.</text>
</comment>
<feature type="binding site" evidence="4 6">
    <location>
        <begin position="21"/>
        <end position="22"/>
    </location>
    <ligand>
        <name>substrate</name>
    </ligand>
</feature>
<dbReference type="InterPro" id="IPR013078">
    <property type="entry name" value="His_Pase_superF_clade-1"/>
</dbReference>
<evidence type="ECO:0000256" key="5">
    <source>
        <dbReference type="PIRSR" id="PIRSR613078-1"/>
    </source>
</evidence>
<dbReference type="Gene3D" id="3.40.50.1240">
    <property type="entry name" value="Phosphoglycerate mutase-like"/>
    <property type="match status" value="1"/>
</dbReference>
<comment type="function">
    <text evidence="4 8">Catalyzes the interconversion of 2-phosphoglycerate and 3-phosphoglycerate.</text>
</comment>
<feature type="binding site" evidence="4 6">
    <location>
        <begin position="114"/>
        <end position="115"/>
    </location>
    <ligand>
        <name>substrate</name>
    </ligand>
</feature>
<keyword evidence="3 4" id="KW-0413">Isomerase</keyword>
<dbReference type="PIRSF" id="PIRSF000709">
    <property type="entry name" value="6PFK_2-Ptase"/>
    <property type="match status" value="1"/>
</dbReference>
<dbReference type="KEGG" id="lnn:F0161_09385"/>
<dbReference type="OrthoDB" id="9781415at2"/>
<feature type="active site" description="Tele-phosphohistidine intermediate" evidence="4 5">
    <location>
        <position position="9"/>
    </location>
</feature>
<evidence type="ECO:0000313" key="10">
    <source>
        <dbReference type="Proteomes" id="UP000325295"/>
    </source>
</evidence>
<dbReference type="UniPathway" id="UPA00109">
    <property type="reaction ID" value="UER00186"/>
</dbReference>
<evidence type="ECO:0000256" key="7">
    <source>
        <dbReference type="PIRSR" id="PIRSR613078-3"/>
    </source>
</evidence>
<evidence type="ECO:0000256" key="4">
    <source>
        <dbReference type="HAMAP-Rule" id="MF_01039"/>
    </source>
</evidence>
<keyword evidence="10" id="KW-1185">Reference proteome</keyword>
<dbReference type="GO" id="GO:0006094">
    <property type="term" value="P:gluconeogenesis"/>
    <property type="evidence" value="ECO:0007669"/>
    <property type="project" value="UniProtKB-UniRule"/>
</dbReference>
<dbReference type="SMART" id="SM00855">
    <property type="entry name" value="PGAM"/>
    <property type="match status" value="1"/>
</dbReference>
<dbReference type="AlphaFoldDB" id="A0A5P1X6Z0"/>
<feature type="binding site" evidence="4 6">
    <location>
        <begin position="87"/>
        <end position="90"/>
    </location>
    <ligand>
        <name>substrate</name>
    </ligand>
</feature>
<dbReference type="Pfam" id="PF00300">
    <property type="entry name" value="His_Phos_1"/>
    <property type="match status" value="1"/>
</dbReference>
<dbReference type="EMBL" id="CP043939">
    <property type="protein sequence ID" value="QER68038.1"/>
    <property type="molecule type" value="Genomic_DNA"/>
</dbReference>
<dbReference type="GO" id="GO:0004619">
    <property type="term" value="F:phosphoglycerate mutase activity"/>
    <property type="evidence" value="ECO:0007669"/>
    <property type="project" value="UniProtKB-UniRule"/>
</dbReference>
<dbReference type="RefSeq" id="WP_150204403.1">
    <property type="nucleotide sequence ID" value="NZ_CP043939.1"/>
</dbReference>
<evidence type="ECO:0000256" key="3">
    <source>
        <dbReference type="ARBA" id="ARBA00023235"/>
    </source>
</evidence>
<evidence type="ECO:0000256" key="1">
    <source>
        <dbReference type="ARBA" id="ARBA00006717"/>
    </source>
</evidence>
<proteinExistence type="inferred from homology"/>
<dbReference type="PROSITE" id="PS00175">
    <property type="entry name" value="PG_MUTASE"/>
    <property type="match status" value="1"/>
</dbReference>
<feature type="binding site" evidence="4 6">
    <location>
        <begin position="8"/>
        <end position="15"/>
    </location>
    <ligand>
        <name>substrate</name>
    </ligand>
</feature>
<dbReference type="Proteomes" id="UP000325295">
    <property type="component" value="Chromosome"/>
</dbReference>
<feature type="site" description="Transition state stabilizer" evidence="4 7">
    <location>
        <position position="176"/>
    </location>
</feature>
<comment type="caution">
    <text evidence="4">Lacks conserved residue(s) required for the propagation of feature annotation.</text>
</comment>
<evidence type="ECO:0000256" key="2">
    <source>
        <dbReference type="ARBA" id="ARBA00023152"/>
    </source>
</evidence>
<dbReference type="GO" id="GO:0006096">
    <property type="term" value="P:glycolytic process"/>
    <property type="evidence" value="ECO:0007669"/>
    <property type="project" value="UniProtKB-UniRule"/>
</dbReference>
<evidence type="ECO:0000256" key="8">
    <source>
        <dbReference type="RuleBase" id="RU004512"/>
    </source>
</evidence>
<feature type="binding site" evidence="4 6">
    <location>
        <position position="60"/>
    </location>
    <ligand>
        <name>substrate</name>
    </ligand>
</feature>
<evidence type="ECO:0000256" key="6">
    <source>
        <dbReference type="PIRSR" id="PIRSR613078-2"/>
    </source>
</evidence>
<dbReference type="CDD" id="cd07067">
    <property type="entry name" value="HP_PGM_like"/>
    <property type="match status" value="1"/>
</dbReference>
<gene>
    <name evidence="4" type="primary">gpmA</name>
    <name evidence="9" type="ORF">F0161_09385</name>
</gene>
<name>A0A5P1X6Z0_9LACO</name>
<dbReference type="InterPro" id="IPR001345">
    <property type="entry name" value="PG/BPGM_mutase_AS"/>
</dbReference>
<dbReference type="SUPFAM" id="SSF53254">
    <property type="entry name" value="Phosphoglycerate mutase-like"/>
    <property type="match status" value="1"/>
</dbReference>
<dbReference type="NCBIfam" id="TIGR01258">
    <property type="entry name" value="pgm_1"/>
    <property type="match status" value="1"/>
</dbReference>